<organism evidence="2 3">
    <name type="scientific">Massariosphaeria phaeospora</name>
    <dbReference type="NCBI Taxonomy" id="100035"/>
    <lineage>
        <taxon>Eukaryota</taxon>
        <taxon>Fungi</taxon>
        <taxon>Dikarya</taxon>
        <taxon>Ascomycota</taxon>
        <taxon>Pezizomycotina</taxon>
        <taxon>Dothideomycetes</taxon>
        <taxon>Pleosporomycetidae</taxon>
        <taxon>Pleosporales</taxon>
        <taxon>Pleosporales incertae sedis</taxon>
        <taxon>Massariosphaeria</taxon>
    </lineage>
</organism>
<proteinExistence type="predicted"/>
<comment type="caution">
    <text evidence="2">The sequence shown here is derived from an EMBL/GenBank/DDBJ whole genome shotgun (WGS) entry which is preliminary data.</text>
</comment>
<keyword evidence="3" id="KW-1185">Reference proteome</keyword>
<gene>
    <name evidence="2" type="ORF">BDV95DRAFT_80726</name>
</gene>
<feature type="region of interest" description="Disordered" evidence="1">
    <location>
        <begin position="125"/>
        <end position="147"/>
    </location>
</feature>
<name>A0A7C8MM95_9PLEO</name>
<reference evidence="2 3" key="1">
    <citation type="submission" date="2020-01" db="EMBL/GenBank/DDBJ databases">
        <authorList>
            <consortium name="DOE Joint Genome Institute"/>
            <person name="Haridas S."/>
            <person name="Albert R."/>
            <person name="Binder M."/>
            <person name="Bloem J."/>
            <person name="Labutti K."/>
            <person name="Salamov A."/>
            <person name="Andreopoulos B."/>
            <person name="Baker S.E."/>
            <person name="Barry K."/>
            <person name="Bills G."/>
            <person name="Bluhm B.H."/>
            <person name="Cannon C."/>
            <person name="Castanera R."/>
            <person name="Culley D.E."/>
            <person name="Daum C."/>
            <person name="Ezra D."/>
            <person name="Gonzalez J.B."/>
            <person name="Henrissat B."/>
            <person name="Kuo A."/>
            <person name="Liang C."/>
            <person name="Lipzen A."/>
            <person name="Lutzoni F."/>
            <person name="Magnuson J."/>
            <person name="Mondo S."/>
            <person name="Nolan M."/>
            <person name="Ohm R."/>
            <person name="Pangilinan J."/>
            <person name="Park H.-J.H."/>
            <person name="Ramirez L."/>
            <person name="Alfaro M."/>
            <person name="Sun H."/>
            <person name="Tritt A."/>
            <person name="Yoshinaga Y."/>
            <person name="Zwiers L.-H.L."/>
            <person name="Turgeon B.G."/>
            <person name="Goodwin S.B."/>
            <person name="Spatafora J.W."/>
            <person name="Crous P.W."/>
            <person name="Grigoriev I.V."/>
        </authorList>
    </citation>
    <scope>NUCLEOTIDE SEQUENCE [LARGE SCALE GENOMIC DNA]</scope>
    <source>
        <strain evidence="2 3">CBS 611.86</strain>
    </source>
</reference>
<sequence>MASYVASSFECVTMSGYVVEEITQPDAQLHGVLRKNSALQLSWVSYRLVVDGGCLVECSTGVCMSVGEVRWHRAWLADGVSMRLHSAGASLVTDPTSRNRQAANQMRSFFTPLSHLFSSRRHHRAAGDAPSRKSLTAFPRLGPTPGAGISNPRPYPISSTHETQPHVQQYSSKHQGISDFLAYLVSSAFVSSSHMSLPYTAGVHTLRTAPRGPSTELASLMTAEVCSIEHF</sequence>
<dbReference type="Proteomes" id="UP000481861">
    <property type="component" value="Unassembled WGS sequence"/>
</dbReference>
<evidence type="ECO:0000313" key="2">
    <source>
        <dbReference type="EMBL" id="KAF2870405.1"/>
    </source>
</evidence>
<evidence type="ECO:0000313" key="3">
    <source>
        <dbReference type="Proteomes" id="UP000481861"/>
    </source>
</evidence>
<dbReference type="EMBL" id="JAADJZ010000014">
    <property type="protein sequence ID" value="KAF2870405.1"/>
    <property type="molecule type" value="Genomic_DNA"/>
</dbReference>
<accession>A0A7C8MM95</accession>
<evidence type="ECO:0000256" key="1">
    <source>
        <dbReference type="SAM" id="MobiDB-lite"/>
    </source>
</evidence>
<dbReference type="AlphaFoldDB" id="A0A7C8MM95"/>
<protein>
    <submittedName>
        <fullName evidence="2">Uncharacterized protein</fullName>
    </submittedName>
</protein>